<gene>
    <name evidence="2" type="ORF">EW146_g6103</name>
</gene>
<protein>
    <submittedName>
        <fullName evidence="2">Uncharacterized protein</fullName>
    </submittedName>
</protein>
<dbReference type="AlphaFoldDB" id="A0A4S4LRE1"/>
<feature type="compositionally biased region" description="Polar residues" evidence="1">
    <location>
        <begin position="289"/>
        <end position="301"/>
    </location>
</feature>
<evidence type="ECO:0000313" key="3">
    <source>
        <dbReference type="Proteomes" id="UP000310158"/>
    </source>
</evidence>
<reference evidence="2 3" key="1">
    <citation type="submission" date="2019-02" db="EMBL/GenBank/DDBJ databases">
        <title>Genome sequencing of the rare red list fungi Bondarzewia mesenterica.</title>
        <authorList>
            <person name="Buettner E."/>
            <person name="Kellner H."/>
        </authorList>
    </citation>
    <scope>NUCLEOTIDE SEQUENCE [LARGE SCALE GENOMIC DNA]</scope>
    <source>
        <strain evidence="2 3">DSM 108281</strain>
    </source>
</reference>
<accession>A0A4S4LRE1</accession>
<dbReference type="EMBL" id="SGPL01000294">
    <property type="protein sequence ID" value="THH14198.1"/>
    <property type="molecule type" value="Genomic_DNA"/>
</dbReference>
<feature type="compositionally biased region" description="Polar residues" evidence="1">
    <location>
        <begin position="218"/>
        <end position="228"/>
    </location>
</feature>
<feature type="region of interest" description="Disordered" evidence="1">
    <location>
        <begin position="275"/>
        <end position="304"/>
    </location>
</feature>
<organism evidence="2 3">
    <name type="scientific">Bondarzewia mesenterica</name>
    <dbReference type="NCBI Taxonomy" id="1095465"/>
    <lineage>
        <taxon>Eukaryota</taxon>
        <taxon>Fungi</taxon>
        <taxon>Dikarya</taxon>
        <taxon>Basidiomycota</taxon>
        <taxon>Agaricomycotina</taxon>
        <taxon>Agaricomycetes</taxon>
        <taxon>Russulales</taxon>
        <taxon>Bondarzewiaceae</taxon>
        <taxon>Bondarzewia</taxon>
    </lineage>
</organism>
<sequence length="341" mass="37483">MRASRGRQVRKRTSQPLLKIATASSARQHAAYSAIPTPVALTSTTRGGILPVQQPVSADRPARLTRSSVLRQPLASGDAIAPKAPSRISRPPEVLHTKRSFLISTATFSASSSGESVFSAQYREIDAESLLAHLERTLRKYQLDLRKSISLGGSVPRAKAIRRVNHVTAMRVVKVERQRLQAWACSTVVEQWSIGVTGANGRRKSLKPRPSPPRLRNVGSTPTDENFSARSSNLFVHREDQRNQTTVIYGAAESPSAPVRKRNLDASRLPAARPKSTPILRSDAPRPLQNFTNTPSRQYSTPRRMRTEPCIPPSDFDSDASSPTKLDSLFGRIAGEIWITA</sequence>
<comment type="caution">
    <text evidence="2">The sequence shown here is derived from an EMBL/GenBank/DDBJ whole genome shotgun (WGS) entry which is preliminary data.</text>
</comment>
<dbReference type="OrthoDB" id="10663785at2759"/>
<feature type="region of interest" description="Disordered" evidence="1">
    <location>
        <begin position="200"/>
        <end position="228"/>
    </location>
</feature>
<name>A0A4S4LRE1_9AGAM</name>
<keyword evidence="3" id="KW-1185">Reference proteome</keyword>
<proteinExistence type="predicted"/>
<evidence type="ECO:0000256" key="1">
    <source>
        <dbReference type="SAM" id="MobiDB-lite"/>
    </source>
</evidence>
<dbReference type="Proteomes" id="UP000310158">
    <property type="component" value="Unassembled WGS sequence"/>
</dbReference>
<evidence type="ECO:0000313" key="2">
    <source>
        <dbReference type="EMBL" id="THH14198.1"/>
    </source>
</evidence>